<comment type="similarity">
    <text evidence="7">Belongs to the class I-like SAM-binding methyltransferase superfamily. C5-methyltransferase family.</text>
</comment>
<dbReference type="EC" id="2.1.1.37" evidence="1"/>
<evidence type="ECO:0000313" key="8">
    <source>
        <dbReference type="EMBL" id="MFD2916834.1"/>
    </source>
</evidence>
<proteinExistence type="inferred from homology"/>
<dbReference type="PROSITE" id="PS00094">
    <property type="entry name" value="C5_MTASE_1"/>
    <property type="match status" value="1"/>
</dbReference>
<dbReference type="GO" id="GO:0032259">
    <property type="term" value="P:methylation"/>
    <property type="evidence" value="ECO:0007669"/>
    <property type="project" value="UniProtKB-KW"/>
</dbReference>
<protein>
    <recommendedName>
        <fullName evidence="1">DNA (cytosine-5-)-methyltransferase</fullName>
        <ecNumber evidence="1">2.1.1.37</ecNumber>
    </recommendedName>
</protein>
<dbReference type="GO" id="GO:0008168">
    <property type="term" value="F:methyltransferase activity"/>
    <property type="evidence" value="ECO:0007669"/>
    <property type="project" value="UniProtKB-KW"/>
</dbReference>
<dbReference type="Gene3D" id="3.40.50.150">
    <property type="entry name" value="Vaccinia Virus protein VP39"/>
    <property type="match status" value="1"/>
</dbReference>
<sequence>MEYQKGINVLSLFDGISCTQQSLKELNITIKNYYSSEIDKNAIKVTQHHFPETQQLGDIGSICGNVLPQIDLLIGGSPCQDLSSLRKNREGLDGDKSSLFFHALRLLDEIKPKYFLFENVGSMSKDDRRRFDELLGVEGLSINSNLVSAQNRHRIYWTNIPGVIIPQDRNINLKNIIESGYVDRDKSNCVLTKNVPHTKNGLIRYLSKSIGQVVFHSKPFTELPKKEKLDRIESITDAEVKDLFRLFTVKELEQLQTLPKDYVGDVLKKTPSKHAIGNGFTVEVIKHILTYADFNNKKYN</sequence>
<gene>
    <name evidence="8" type="ORF">ACFS29_14360</name>
</gene>
<dbReference type="Proteomes" id="UP001597548">
    <property type="component" value="Unassembled WGS sequence"/>
</dbReference>
<accession>A0ABW5ZUW9</accession>
<dbReference type="PANTHER" id="PTHR23068">
    <property type="entry name" value="DNA CYTOSINE-5- -METHYLTRANSFERASE 3-RELATED"/>
    <property type="match status" value="1"/>
</dbReference>
<name>A0ABW5ZUW9_9FLAO</name>
<dbReference type="PANTHER" id="PTHR23068:SF25">
    <property type="entry name" value="DNA (CYTOSINE-5)-METHYLTRANSFERASE DRM2"/>
    <property type="match status" value="1"/>
</dbReference>
<organism evidence="8 9">
    <name type="scientific">Psychroserpens luteus</name>
    <dbReference type="NCBI Taxonomy" id="1434066"/>
    <lineage>
        <taxon>Bacteria</taxon>
        <taxon>Pseudomonadati</taxon>
        <taxon>Bacteroidota</taxon>
        <taxon>Flavobacteriia</taxon>
        <taxon>Flavobacteriales</taxon>
        <taxon>Flavobacteriaceae</taxon>
        <taxon>Psychroserpens</taxon>
    </lineage>
</organism>
<evidence type="ECO:0000256" key="4">
    <source>
        <dbReference type="ARBA" id="ARBA00022691"/>
    </source>
</evidence>
<evidence type="ECO:0000256" key="5">
    <source>
        <dbReference type="ARBA" id="ARBA00022747"/>
    </source>
</evidence>
<dbReference type="PROSITE" id="PS51679">
    <property type="entry name" value="SAM_MT_C5"/>
    <property type="match status" value="1"/>
</dbReference>
<dbReference type="EMBL" id="JBHUOS010000010">
    <property type="protein sequence ID" value="MFD2916834.1"/>
    <property type="molecule type" value="Genomic_DNA"/>
</dbReference>
<evidence type="ECO:0000256" key="6">
    <source>
        <dbReference type="ARBA" id="ARBA00047422"/>
    </source>
</evidence>
<comment type="caution">
    <text evidence="8">The sequence shown here is derived from an EMBL/GenBank/DDBJ whole genome shotgun (WGS) entry which is preliminary data.</text>
</comment>
<reference evidence="9" key="1">
    <citation type="journal article" date="2019" name="Int. J. Syst. Evol. Microbiol.">
        <title>The Global Catalogue of Microorganisms (GCM) 10K type strain sequencing project: providing services to taxonomists for standard genome sequencing and annotation.</title>
        <authorList>
            <consortium name="The Broad Institute Genomics Platform"/>
            <consortium name="The Broad Institute Genome Sequencing Center for Infectious Disease"/>
            <person name="Wu L."/>
            <person name="Ma J."/>
        </authorList>
    </citation>
    <scope>NUCLEOTIDE SEQUENCE [LARGE SCALE GENOMIC DNA]</scope>
    <source>
        <strain evidence="9">KCTC 32514</strain>
    </source>
</reference>
<dbReference type="InterPro" id="IPR050390">
    <property type="entry name" value="C5-Methyltransferase"/>
</dbReference>
<keyword evidence="5" id="KW-0680">Restriction system</keyword>
<evidence type="ECO:0000256" key="7">
    <source>
        <dbReference type="PROSITE-ProRule" id="PRU01016"/>
    </source>
</evidence>
<evidence type="ECO:0000256" key="1">
    <source>
        <dbReference type="ARBA" id="ARBA00011975"/>
    </source>
</evidence>
<evidence type="ECO:0000256" key="3">
    <source>
        <dbReference type="ARBA" id="ARBA00022679"/>
    </source>
</evidence>
<dbReference type="Pfam" id="PF00145">
    <property type="entry name" value="DNA_methylase"/>
    <property type="match status" value="2"/>
</dbReference>
<keyword evidence="3 7" id="KW-0808">Transferase</keyword>
<keyword evidence="4 7" id="KW-0949">S-adenosyl-L-methionine</keyword>
<keyword evidence="2 7" id="KW-0489">Methyltransferase</keyword>
<feature type="active site" evidence="7">
    <location>
        <position position="79"/>
    </location>
</feature>
<dbReference type="RefSeq" id="WP_194506306.1">
    <property type="nucleotide sequence ID" value="NZ_JADILU010000001.1"/>
</dbReference>
<keyword evidence="9" id="KW-1185">Reference proteome</keyword>
<comment type="catalytic activity">
    <reaction evidence="6">
        <text>a 2'-deoxycytidine in DNA + S-adenosyl-L-methionine = a 5-methyl-2'-deoxycytidine in DNA + S-adenosyl-L-homocysteine + H(+)</text>
        <dbReference type="Rhea" id="RHEA:13681"/>
        <dbReference type="Rhea" id="RHEA-COMP:11369"/>
        <dbReference type="Rhea" id="RHEA-COMP:11370"/>
        <dbReference type="ChEBI" id="CHEBI:15378"/>
        <dbReference type="ChEBI" id="CHEBI:57856"/>
        <dbReference type="ChEBI" id="CHEBI:59789"/>
        <dbReference type="ChEBI" id="CHEBI:85452"/>
        <dbReference type="ChEBI" id="CHEBI:85454"/>
        <dbReference type="EC" id="2.1.1.37"/>
    </reaction>
</comment>
<dbReference type="InterPro" id="IPR018117">
    <property type="entry name" value="C5_DNA_meth_AS"/>
</dbReference>
<dbReference type="SUPFAM" id="SSF53335">
    <property type="entry name" value="S-adenosyl-L-methionine-dependent methyltransferases"/>
    <property type="match status" value="1"/>
</dbReference>
<dbReference type="InterPro" id="IPR029063">
    <property type="entry name" value="SAM-dependent_MTases_sf"/>
</dbReference>
<evidence type="ECO:0000313" key="9">
    <source>
        <dbReference type="Proteomes" id="UP001597548"/>
    </source>
</evidence>
<evidence type="ECO:0000256" key="2">
    <source>
        <dbReference type="ARBA" id="ARBA00022603"/>
    </source>
</evidence>
<dbReference type="InterPro" id="IPR001525">
    <property type="entry name" value="C5_MeTfrase"/>
</dbReference>